<dbReference type="Proteomes" id="UP000050277">
    <property type="component" value="Unassembled WGS sequence"/>
</dbReference>
<proteinExistence type="predicted"/>
<dbReference type="SUPFAM" id="SSF82549">
    <property type="entry name" value="DAK1/DegV-like"/>
    <property type="match status" value="1"/>
</dbReference>
<dbReference type="STRING" id="70996.SE18_00395"/>
<evidence type="ECO:0000313" key="3">
    <source>
        <dbReference type="Proteomes" id="UP000050277"/>
    </source>
</evidence>
<organism evidence="2 3">
    <name type="scientific">Herpetosiphon geysericola</name>
    <dbReference type="NCBI Taxonomy" id="70996"/>
    <lineage>
        <taxon>Bacteria</taxon>
        <taxon>Bacillati</taxon>
        <taxon>Chloroflexota</taxon>
        <taxon>Chloroflexia</taxon>
        <taxon>Herpetosiphonales</taxon>
        <taxon>Herpetosiphonaceae</taxon>
        <taxon>Herpetosiphon</taxon>
    </lineage>
</organism>
<dbReference type="InterPro" id="IPR043168">
    <property type="entry name" value="DegV_C"/>
</dbReference>
<dbReference type="NCBIfam" id="TIGR00762">
    <property type="entry name" value="DegV"/>
    <property type="match status" value="1"/>
</dbReference>
<dbReference type="Gene3D" id="3.40.50.10170">
    <property type="match status" value="1"/>
</dbReference>
<sequence length="282" mass="31069">MARVKIITDSTADIPPALAQELNITVVPIYVHFGDQTLRAGIDISNEQFYRRMAEGGPYPYTTAPAPGVFEQYYRQFSREYDGVFSIHLSNRFGGVVKSATIARDKLPASLTRVEVIDSTSTSLGLGMVAIAAAKAALDGASIDEVHRTVMQTIQLTHVVFFVDSIDYLERSGRLSQASAMLGSMQRIKPLLILDDGEIVPYDRTRTRAKAIEGLFTFIEDFPKVEQVAIMHSTTPDDVEKLLEKIDPIYPRDQVMIVEYGPALGAHLGPNAMGVVVYEGIE</sequence>
<evidence type="ECO:0000256" key="1">
    <source>
        <dbReference type="ARBA" id="ARBA00023121"/>
    </source>
</evidence>
<dbReference type="RefSeq" id="WP_054532434.1">
    <property type="nucleotide sequence ID" value="NZ_LGKP01000002.1"/>
</dbReference>
<gene>
    <name evidence="2" type="ORF">SE18_00395</name>
</gene>
<dbReference type="InterPro" id="IPR050270">
    <property type="entry name" value="DegV_domain_contain"/>
</dbReference>
<comment type="caution">
    <text evidence="2">The sequence shown here is derived from an EMBL/GenBank/DDBJ whole genome shotgun (WGS) entry which is preliminary data.</text>
</comment>
<dbReference type="Pfam" id="PF02645">
    <property type="entry name" value="DegV"/>
    <property type="match status" value="1"/>
</dbReference>
<dbReference type="EMBL" id="LGKP01000002">
    <property type="protein sequence ID" value="KPL92043.1"/>
    <property type="molecule type" value="Genomic_DNA"/>
</dbReference>
<dbReference type="PANTHER" id="PTHR33434:SF2">
    <property type="entry name" value="FATTY ACID-BINDING PROTEIN TM_1468"/>
    <property type="match status" value="1"/>
</dbReference>
<dbReference type="InterPro" id="IPR003797">
    <property type="entry name" value="DegV"/>
</dbReference>
<keyword evidence="1" id="KW-0446">Lipid-binding</keyword>
<dbReference type="Gene3D" id="3.30.1180.10">
    <property type="match status" value="1"/>
</dbReference>
<dbReference type="OrthoDB" id="9780660at2"/>
<protein>
    <submittedName>
        <fullName evidence="2">Fatty acid-binding protein DegV</fullName>
    </submittedName>
</protein>
<dbReference type="AlphaFoldDB" id="A0A0P6Z3K8"/>
<dbReference type="PANTHER" id="PTHR33434">
    <property type="entry name" value="DEGV DOMAIN-CONTAINING PROTEIN DR_1986-RELATED"/>
    <property type="match status" value="1"/>
</dbReference>
<dbReference type="PROSITE" id="PS51482">
    <property type="entry name" value="DEGV"/>
    <property type="match status" value="1"/>
</dbReference>
<dbReference type="GO" id="GO:0008289">
    <property type="term" value="F:lipid binding"/>
    <property type="evidence" value="ECO:0007669"/>
    <property type="project" value="UniProtKB-KW"/>
</dbReference>
<reference evidence="2 3" key="1">
    <citation type="submission" date="2015-07" db="EMBL/GenBank/DDBJ databases">
        <title>Whole genome sequence of Herpetosiphon geysericola DSM 7119.</title>
        <authorList>
            <person name="Hemp J."/>
            <person name="Ward L.M."/>
            <person name="Pace L.A."/>
            <person name="Fischer W.W."/>
        </authorList>
    </citation>
    <scope>NUCLEOTIDE SEQUENCE [LARGE SCALE GENOMIC DNA]</scope>
    <source>
        <strain evidence="2 3">DSM 7119</strain>
    </source>
</reference>
<accession>A0A0P6Z3K8</accession>
<name>A0A0P6Z3K8_9CHLR</name>
<evidence type="ECO:0000313" key="2">
    <source>
        <dbReference type="EMBL" id="KPL92043.1"/>
    </source>
</evidence>
<keyword evidence="3" id="KW-1185">Reference proteome</keyword>